<organism evidence="2 3">
    <name type="scientific">Flavobacterium humi</name>
    <dbReference type="NCBI Taxonomy" id="2562683"/>
    <lineage>
        <taxon>Bacteria</taxon>
        <taxon>Pseudomonadati</taxon>
        <taxon>Bacteroidota</taxon>
        <taxon>Flavobacteriia</taxon>
        <taxon>Flavobacteriales</taxon>
        <taxon>Flavobacteriaceae</taxon>
        <taxon>Flavobacterium</taxon>
    </lineage>
</organism>
<keyword evidence="1" id="KW-0732">Signal</keyword>
<protein>
    <submittedName>
        <fullName evidence="2">Uncharacterized protein</fullName>
    </submittedName>
</protein>
<gene>
    <name evidence="2" type="ORF">E4635_12275</name>
</gene>
<evidence type="ECO:0000313" key="2">
    <source>
        <dbReference type="EMBL" id="TGD57439.1"/>
    </source>
</evidence>
<proteinExistence type="predicted"/>
<feature type="chain" id="PRO_5021370133" evidence="1">
    <location>
        <begin position="19"/>
        <end position="263"/>
    </location>
</feature>
<name>A0A4Z0L8Y4_9FLAO</name>
<sequence length="263" mass="30488">MKFVTFLAVFFVSFAVHCQYTNPVASQMSSQFIKADVFIGEDAYGYQYFIKNNVFFKIKGSEFMQYKNLALGKITRADIQNPLRIVLFYENFNTVVALDNQLSEVQKINFSEKPEGIVVSAAGMSSQNNLWIFNNLNQQLGLYNTIRNTYQAIGLPFEKNIKNYTSDFNYFYWIDAKNQFYSCDIFGKKKVLGQLPEYDSVSIADEKTVLFQKDSILYLFDVEKNKKTAIENIEKSYLSFHYKNQNLTIFTAEGITNYKINLP</sequence>
<dbReference type="AlphaFoldDB" id="A0A4Z0L8Y4"/>
<comment type="caution">
    <text evidence="2">The sequence shown here is derived from an EMBL/GenBank/DDBJ whole genome shotgun (WGS) entry which is preliminary data.</text>
</comment>
<evidence type="ECO:0000256" key="1">
    <source>
        <dbReference type="SAM" id="SignalP"/>
    </source>
</evidence>
<reference evidence="2 3" key="1">
    <citation type="submission" date="2019-04" db="EMBL/GenBank/DDBJ databases">
        <title>Flavobacterium sp. strain DS2-A Genome sequencing and assembly.</title>
        <authorList>
            <person name="Kim I."/>
        </authorList>
    </citation>
    <scope>NUCLEOTIDE SEQUENCE [LARGE SCALE GENOMIC DNA]</scope>
    <source>
        <strain evidence="2 3">DS2-A</strain>
    </source>
</reference>
<dbReference type="OrthoDB" id="1143207at2"/>
<evidence type="ECO:0000313" key="3">
    <source>
        <dbReference type="Proteomes" id="UP000297407"/>
    </source>
</evidence>
<dbReference type="Proteomes" id="UP000297407">
    <property type="component" value="Unassembled WGS sequence"/>
</dbReference>
<keyword evidence="3" id="KW-1185">Reference proteome</keyword>
<accession>A0A4Z0L8Y4</accession>
<feature type="signal peptide" evidence="1">
    <location>
        <begin position="1"/>
        <end position="18"/>
    </location>
</feature>
<dbReference type="EMBL" id="SRLH01000006">
    <property type="protein sequence ID" value="TGD57439.1"/>
    <property type="molecule type" value="Genomic_DNA"/>
</dbReference>